<organism evidence="1 2">
    <name type="scientific">Naematelia encephala</name>
    <dbReference type="NCBI Taxonomy" id="71784"/>
    <lineage>
        <taxon>Eukaryota</taxon>
        <taxon>Fungi</taxon>
        <taxon>Dikarya</taxon>
        <taxon>Basidiomycota</taxon>
        <taxon>Agaricomycotina</taxon>
        <taxon>Tremellomycetes</taxon>
        <taxon>Tremellales</taxon>
        <taxon>Naemateliaceae</taxon>
        <taxon>Naematelia</taxon>
    </lineage>
</organism>
<name>A0A1Y2B0C0_9TREE</name>
<reference evidence="1 2" key="1">
    <citation type="submission" date="2016-07" db="EMBL/GenBank/DDBJ databases">
        <title>Pervasive Adenine N6-methylation of Active Genes in Fungi.</title>
        <authorList>
            <consortium name="DOE Joint Genome Institute"/>
            <person name="Mondo S.J."/>
            <person name="Dannebaum R.O."/>
            <person name="Kuo R.C."/>
            <person name="Labutti K."/>
            <person name="Haridas S."/>
            <person name="Kuo A."/>
            <person name="Salamov A."/>
            <person name="Ahrendt S.R."/>
            <person name="Lipzen A."/>
            <person name="Sullivan W."/>
            <person name="Andreopoulos W.B."/>
            <person name="Clum A."/>
            <person name="Lindquist E."/>
            <person name="Daum C."/>
            <person name="Ramamoorthy G.K."/>
            <person name="Gryganskyi A."/>
            <person name="Culley D."/>
            <person name="Magnuson J.K."/>
            <person name="James T.Y."/>
            <person name="O'Malley M.A."/>
            <person name="Stajich J.E."/>
            <person name="Spatafora J.W."/>
            <person name="Visel A."/>
            <person name="Grigoriev I.V."/>
        </authorList>
    </citation>
    <scope>NUCLEOTIDE SEQUENCE [LARGE SCALE GENOMIC DNA]</scope>
    <source>
        <strain evidence="1 2">68-887.2</strain>
    </source>
</reference>
<dbReference type="Proteomes" id="UP000193986">
    <property type="component" value="Unassembled WGS sequence"/>
</dbReference>
<keyword evidence="2" id="KW-1185">Reference proteome</keyword>
<evidence type="ECO:0000313" key="1">
    <source>
        <dbReference type="EMBL" id="ORY28184.1"/>
    </source>
</evidence>
<dbReference type="AlphaFoldDB" id="A0A1Y2B0C0"/>
<dbReference type="InParanoid" id="A0A1Y2B0C0"/>
<protein>
    <submittedName>
        <fullName evidence="1">Uncharacterized protein</fullName>
    </submittedName>
</protein>
<comment type="caution">
    <text evidence="1">The sequence shown here is derived from an EMBL/GenBank/DDBJ whole genome shotgun (WGS) entry which is preliminary data.</text>
</comment>
<accession>A0A1Y2B0C0</accession>
<sequence length="223" mass="23509">MIDSKVHCSASHRDERSVGNNSFVCCGAIAPSSSLYNSRACGKGTIITSSTLHDSIACCGAVVRSSTATGSRFCGSRHDSHGKHIGDETDICEVRSSTVTKCKVGLGLISSSTVTSSTLGECTIKSSTVASCIMFDILRTSDSTGGDRSGKGRFDFSPHYVPSKKGRHDGGHGGHGDHDHCVKNIQDEDMAPPYSLTANEKTPLITEEQFATDTTPSRCCVIA</sequence>
<evidence type="ECO:0000313" key="2">
    <source>
        <dbReference type="Proteomes" id="UP000193986"/>
    </source>
</evidence>
<dbReference type="EMBL" id="MCFC01000033">
    <property type="protein sequence ID" value="ORY28184.1"/>
    <property type="molecule type" value="Genomic_DNA"/>
</dbReference>
<gene>
    <name evidence="1" type="ORF">BCR39DRAFT_210537</name>
</gene>
<proteinExistence type="predicted"/>